<dbReference type="PANTHER" id="PTHR33990:SF1">
    <property type="entry name" value="PROTEIN YJDN"/>
    <property type="match status" value="1"/>
</dbReference>
<dbReference type="PANTHER" id="PTHR33990">
    <property type="entry name" value="PROTEIN YJDN-RELATED"/>
    <property type="match status" value="1"/>
</dbReference>
<dbReference type="Gene3D" id="3.10.180.10">
    <property type="entry name" value="2,3-Dihydroxybiphenyl 1,2-Dioxygenase, domain 1"/>
    <property type="match status" value="1"/>
</dbReference>
<reference evidence="2 3" key="1">
    <citation type="submission" date="2014-07" db="EMBL/GenBank/DDBJ databases">
        <title>Complete Genome Sequence of Dyella japonica Strain A8 Isolated from Malaysian Tropical Soil.</title>
        <authorList>
            <person name="Hui R.K.H."/>
            <person name="Chen J.-W."/>
            <person name="Chan K.-G."/>
            <person name="Leung F.C.C."/>
        </authorList>
    </citation>
    <scope>NUCLEOTIDE SEQUENCE [LARGE SCALE GENOMIC DNA]</scope>
    <source>
        <strain evidence="2 3">A8</strain>
    </source>
</reference>
<dbReference type="OrthoDB" id="9795306at2"/>
<feature type="domain" description="PhnB-like" evidence="1">
    <location>
        <begin position="3"/>
        <end position="136"/>
    </location>
</feature>
<keyword evidence="3" id="KW-1185">Reference proteome</keyword>
<keyword evidence="2" id="KW-0830">Ubiquinone</keyword>
<protein>
    <submittedName>
        <fullName evidence="2">3-demethylubiquinone-9 3-methyltransferase</fullName>
    </submittedName>
</protein>
<dbReference type="PATRIC" id="fig|1217721.7.peg.558"/>
<dbReference type="CDD" id="cd06588">
    <property type="entry name" value="PhnB_like"/>
    <property type="match status" value="1"/>
</dbReference>
<gene>
    <name evidence="2" type="ORF">HY57_02615</name>
</gene>
<dbReference type="HOGENOM" id="CLU_046006_17_1_6"/>
<dbReference type="InterPro" id="IPR028973">
    <property type="entry name" value="PhnB-like"/>
</dbReference>
<dbReference type="GO" id="GO:0032259">
    <property type="term" value="P:methylation"/>
    <property type="evidence" value="ECO:0007669"/>
    <property type="project" value="UniProtKB-KW"/>
</dbReference>
<keyword evidence="2" id="KW-0489">Methyltransferase</keyword>
<keyword evidence="2" id="KW-0808">Transferase</keyword>
<dbReference type="Proteomes" id="UP000027987">
    <property type="component" value="Chromosome"/>
</dbReference>
<dbReference type="GO" id="GO:0008168">
    <property type="term" value="F:methyltransferase activity"/>
    <property type="evidence" value="ECO:0007669"/>
    <property type="project" value="UniProtKB-KW"/>
</dbReference>
<organism evidence="2 3">
    <name type="scientific">Dyella japonica A8</name>
    <dbReference type="NCBI Taxonomy" id="1217721"/>
    <lineage>
        <taxon>Bacteria</taxon>
        <taxon>Pseudomonadati</taxon>
        <taxon>Pseudomonadota</taxon>
        <taxon>Gammaproteobacteria</taxon>
        <taxon>Lysobacterales</taxon>
        <taxon>Rhodanobacteraceae</taxon>
        <taxon>Dyella</taxon>
    </lineage>
</organism>
<dbReference type="STRING" id="1217721.HY57_02615"/>
<dbReference type="SUPFAM" id="SSF54593">
    <property type="entry name" value="Glyoxalase/Bleomycin resistance protein/Dihydroxybiphenyl dioxygenase"/>
    <property type="match status" value="1"/>
</dbReference>
<accession>A0A075JWG8</accession>
<evidence type="ECO:0000259" key="1">
    <source>
        <dbReference type="Pfam" id="PF06983"/>
    </source>
</evidence>
<evidence type="ECO:0000313" key="3">
    <source>
        <dbReference type="Proteomes" id="UP000027987"/>
    </source>
</evidence>
<dbReference type="InterPro" id="IPR029068">
    <property type="entry name" value="Glyas_Bleomycin-R_OHBP_Dase"/>
</dbReference>
<sequence length="140" mass="15282">MQVQSYLFFDGRCEEALAFYGKAVGAQVQHLVRFNENPEQPGDQPAGPRPPNGEKIMHASFKVGDTLVNASDGECGGQPDFRGFSLVLTVKDDAEAKQRFVALLEDGGHATMPLSKTFFASSFGMLADRFGVHWMVMSPP</sequence>
<dbReference type="Pfam" id="PF06983">
    <property type="entry name" value="3-dmu-9_3-mt"/>
    <property type="match status" value="1"/>
</dbReference>
<evidence type="ECO:0000313" key="2">
    <source>
        <dbReference type="EMBL" id="AIF46224.1"/>
    </source>
</evidence>
<name>A0A075JWG8_9GAMM</name>
<dbReference type="AlphaFoldDB" id="A0A075JWG8"/>
<dbReference type="EMBL" id="CP008884">
    <property type="protein sequence ID" value="AIF46224.1"/>
    <property type="molecule type" value="Genomic_DNA"/>
</dbReference>
<dbReference type="KEGG" id="dja:HY57_02615"/>
<dbReference type="RefSeq" id="WP_019465734.1">
    <property type="nucleotide sequence ID" value="NZ_ALOY01000162.1"/>
</dbReference>
<proteinExistence type="predicted"/>